<comment type="caution">
    <text evidence="1">The sequence shown here is derived from an EMBL/GenBank/DDBJ whole genome shotgun (WGS) entry which is preliminary data.</text>
</comment>
<protein>
    <submittedName>
        <fullName evidence="1">Uncharacterized protein</fullName>
    </submittedName>
</protein>
<feature type="non-terminal residue" evidence="1">
    <location>
        <position position="1"/>
    </location>
</feature>
<evidence type="ECO:0000313" key="1">
    <source>
        <dbReference type="EMBL" id="GAG43194.1"/>
    </source>
</evidence>
<organism evidence="1">
    <name type="scientific">marine sediment metagenome</name>
    <dbReference type="NCBI Taxonomy" id="412755"/>
    <lineage>
        <taxon>unclassified sequences</taxon>
        <taxon>metagenomes</taxon>
        <taxon>ecological metagenomes</taxon>
    </lineage>
</organism>
<dbReference type="EMBL" id="BARS01057821">
    <property type="protein sequence ID" value="GAG43194.1"/>
    <property type="molecule type" value="Genomic_DNA"/>
</dbReference>
<proteinExistence type="predicted"/>
<reference evidence="1" key="1">
    <citation type="journal article" date="2014" name="Front. Microbiol.">
        <title>High frequency of phylogenetically diverse reductive dehalogenase-homologous genes in deep subseafloor sedimentary metagenomes.</title>
        <authorList>
            <person name="Kawai M."/>
            <person name="Futagami T."/>
            <person name="Toyoda A."/>
            <person name="Takaki Y."/>
            <person name="Nishi S."/>
            <person name="Hori S."/>
            <person name="Arai W."/>
            <person name="Tsubouchi T."/>
            <person name="Morono Y."/>
            <person name="Uchiyama I."/>
            <person name="Ito T."/>
            <person name="Fujiyama A."/>
            <person name="Inagaki F."/>
            <person name="Takami H."/>
        </authorList>
    </citation>
    <scope>NUCLEOTIDE SEQUENCE</scope>
    <source>
        <strain evidence="1">Expedition CK06-06</strain>
    </source>
</reference>
<name>X0XJ65_9ZZZZ</name>
<dbReference type="AlphaFoldDB" id="X0XJ65"/>
<sequence length="30" mass="3433">LEEVTQRINQTLDATSLKDLCRIAQKMKEG</sequence>
<gene>
    <name evidence="1" type="ORF">S01H1_84616</name>
</gene>
<accession>X0XJ65</accession>